<protein>
    <submittedName>
        <fullName evidence="2">Uncharacterized protein</fullName>
    </submittedName>
</protein>
<keyword evidence="1" id="KW-0812">Transmembrane</keyword>
<proteinExistence type="predicted"/>
<sequence>MNAYYTIFYITSAIIGFFIIIKTYFFLAKSQFNSLADWFYFSQYSIYTTRGEKLIKVRKSQNKLSLIILFLIILDLFFLLMMNIA</sequence>
<name>A0A1I5Z8I1_9BACT</name>
<dbReference type="AlphaFoldDB" id="A0A1I5Z8I1"/>
<accession>A0A1I5Z8I1</accession>
<gene>
    <name evidence="2" type="ORF">SAMN05444277_11789</name>
</gene>
<keyword evidence="3" id="KW-1185">Reference proteome</keyword>
<evidence type="ECO:0000256" key="1">
    <source>
        <dbReference type="SAM" id="Phobius"/>
    </source>
</evidence>
<dbReference type="RefSeq" id="WP_090662866.1">
    <property type="nucleotide sequence ID" value="NZ_FOXQ01000017.1"/>
</dbReference>
<evidence type="ECO:0000313" key="3">
    <source>
        <dbReference type="Proteomes" id="UP000199031"/>
    </source>
</evidence>
<dbReference type="EMBL" id="FOXQ01000017">
    <property type="protein sequence ID" value="SFQ52762.1"/>
    <property type="molecule type" value="Genomic_DNA"/>
</dbReference>
<keyword evidence="1" id="KW-0472">Membrane</keyword>
<feature type="transmembrane region" description="Helical" evidence="1">
    <location>
        <begin position="6"/>
        <end position="27"/>
    </location>
</feature>
<dbReference type="Proteomes" id="UP000199031">
    <property type="component" value="Unassembled WGS sequence"/>
</dbReference>
<feature type="transmembrane region" description="Helical" evidence="1">
    <location>
        <begin position="64"/>
        <end position="84"/>
    </location>
</feature>
<evidence type="ECO:0000313" key="2">
    <source>
        <dbReference type="EMBL" id="SFQ52762.1"/>
    </source>
</evidence>
<organism evidence="2 3">
    <name type="scientific">Parafilimonas terrae</name>
    <dbReference type="NCBI Taxonomy" id="1465490"/>
    <lineage>
        <taxon>Bacteria</taxon>
        <taxon>Pseudomonadati</taxon>
        <taxon>Bacteroidota</taxon>
        <taxon>Chitinophagia</taxon>
        <taxon>Chitinophagales</taxon>
        <taxon>Chitinophagaceae</taxon>
        <taxon>Parafilimonas</taxon>
    </lineage>
</organism>
<keyword evidence="1" id="KW-1133">Transmembrane helix</keyword>
<dbReference type="STRING" id="1465490.SAMN05444277_11789"/>
<reference evidence="2 3" key="1">
    <citation type="submission" date="2016-10" db="EMBL/GenBank/DDBJ databases">
        <authorList>
            <person name="de Groot N.N."/>
        </authorList>
    </citation>
    <scope>NUCLEOTIDE SEQUENCE [LARGE SCALE GENOMIC DNA]</scope>
    <source>
        <strain evidence="2 3">DSM 28286</strain>
    </source>
</reference>